<feature type="transmembrane region" description="Helical" evidence="1">
    <location>
        <begin position="475"/>
        <end position="493"/>
    </location>
</feature>
<evidence type="ECO:0000256" key="1">
    <source>
        <dbReference type="SAM" id="Phobius"/>
    </source>
</evidence>
<protein>
    <recommendedName>
        <fullName evidence="3">GPR180/TMEM145 transmembrane domain-containing protein</fullName>
    </recommendedName>
</protein>
<evidence type="ECO:0000259" key="3">
    <source>
        <dbReference type="Pfam" id="PF10192"/>
    </source>
</evidence>
<dbReference type="InterPro" id="IPR019336">
    <property type="entry name" value="GPR180/TMEM145_TM"/>
</dbReference>
<dbReference type="VEuPathDB" id="VectorBase:LLOJ007565"/>
<name>A0A1B0CRR7_LUTLO</name>
<dbReference type="EMBL" id="AJWK01025162">
    <property type="status" value="NOT_ANNOTATED_CDS"/>
    <property type="molecule type" value="Genomic_DNA"/>
</dbReference>
<keyword evidence="1" id="KW-0812">Transmembrane</keyword>
<dbReference type="PANTHER" id="PTHR23252">
    <property type="entry name" value="INTIMAL THICKNESS RECEPTOR-RELATED"/>
    <property type="match status" value="1"/>
</dbReference>
<feature type="transmembrane region" description="Helical" evidence="1">
    <location>
        <begin position="609"/>
        <end position="630"/>
    </location>
</feature>
<proteinExistence type="predicted"/>
<sequence>MSTAGRVVVGQIVGWCILLQILWVSNATHLTGTFDPSKDFFKFLIKFGFQKTERHSQRDSYGYIYGNITAKDSYFPVNLTLAVLDKYTFLDGFYGNRTLQDREAACQRMFGTLDRIAYNAQCNPHAKVDYLRQIPCRRGQLCWDEDSPSNVVSGSQFTYVISDLMQPSWCSTMSTAGRVVVGQIVGWCILLQILWVSNATHLTGTFDPSKDFFKFLIKFGFQKTERHSQRDSYGYIYGNITAKDSYFPVNLTLAVLDKYTFLDGFYGNRTLQDREAACQRMFGTLDRIAYNAQCNPHAKVDYLRQIPCRRGQLCWDEDSPSNVVSGSQFTYVISDLMQPRFWYVSLVACYRNTTTCRWHHYDPRKFDHAPEISYDIRLVNGNPNQSAYIPLTLHFSFDRQNTLEMYLSFFVVYLVLVPMQVHAMRRQNHPVTRLFTASLFLEFISLCLILVHMIRFAMNGVGNENFATAGEILDIFSRTLFMLILLLLAKGWAVTRQQISRTGWIILMTIWIPYCALNVMLYVWNRTEVDIISDIDEYQTWPGWIVLVCRSCIMLWFLWELRSTMRYEHSTKKLDFLLHFGASSLVWFIYLPVVALVALQVSPLWRYKLLLGITNSADCLAFCVMTGLLWPNRAGQYLLLAGNFSGMDELDEFNEAPHIVHGETFLPTNPPDSIQGESVSDSGVDTHLAVDLENGSMPVDGYEHVSLANGDVSTDLLSGDDIMRPPESRVLRLNGDAIRLHRNGTRMA</sequence>
<keyword evidence="2" id="KW-0732">Signal</keyword>
<feature type="transmembrane region" description="Helical" evidence="1">
    <location>
        <begin position="544"/>
        <end position="562"/>
    </location>
</feature>
<dbReference type="EMBL" id="AJWK01025163">
    <property type="status" value="NOT_ANNOTATED_CDS"/>
    <property type="molecule type" value="Genomic_DNA"/>
</dbReference>
<dbReference type="PANTHER" id="PTHR23252:SF43">
    <property type="entry name" value="INTIMAL THICKNESS RELATED RECEPTOR IRP DOMAIN-CONTAINING PROTEIN"/>
    <property type="match status" value="1"/>
</dbReference>
<evidence type="ECO:0000313" key="5">
    <source>
        <dbReference type="Proteomes" id="UP000092461"/>
    </source>
</evidence>
<keyword evidence="1" id="KW-1133">Transmembrane helix</keyword>
<reference evidence="4" key="1">
    <citation type="submission" date="2020-05" db="UniProtKB">
        <authorList>
            <consortium name="EnsemblMetazoa"/>
        </authorList>
    </citation>
    <scope>IDENTIFICATION</scope>
    <source>
        <strain evidence="4">Jacobina</strain>
    </source>
</reference>
<dbReference type="Pfam" id="PF10192">
    <property type="entry name" value="GPR180-TMEM145_TM"/>
    <property type="match status" value="1"/>
</dbReference>
<feature type="transmembrane region" description="Helical" evidence="1">
    <location>
        <begin position="574"/>
        <end position="597"/>
    </location>
</feature>
<dbReference type="GO" id="GO:0007186">
    <property type="term" value="P:G protein-coupled receptor signaling pathway"/>
    <property type="evidence" value="ECO:0007669"/>
    <property type="project" value="InterPro"/>
</dbReference>
<feature type="transmembrane region" description="Helical" evidence="1">
    <location>
        <begin position="405"/>
        <end position="422"/>
    </location>
</feature>
<organism evidence="4 5">
    <name type="scientific">Lutzomyia longipalpis</name>
    <name type="common">Sand fly</name>
    <dbReference type="NCBI Taxonomy" id="7200"/>
    <lineage>
        <taxon>Eukaryota</taxon>
        <taxon>Metazoa</taxon>
        <taxon>Ecdysozoa</taxon>
        <taxon>Arthropoda</taxon>
        <taxon>Hexapoda</taxon>
        <taxon>Insecta</taxon>
        <taxon>Pterygota</taxon>
        <taxon>Neoptera</taxon>
        <taxon>Endopterygota</taxon>
        <taxon>Diptera</taxon>
        <taxon>Nematocera</taxon>
        <taxon>Psychodoidea</taxon>
        <taxon>Psychodidae</taxon>
        <taxon>Lutzomyia</taxon>
        <taxon>Lutzomyia</taxon>
    </lineage>
</organism>
<feature type="signal peptide" evidence="2">
    <location>
        <begin position="1"/>
        <end position="27"/>
    </location>
</feature>
<dbReference type="Proteomes" id="UP000092461">
    <property type="component" value="Unassembled WGS sequence"/>
</dbReference>
<feature type="domain" description="GPR180/TMEM145 transmembrane" evidence="3">
    <location>
        <begin position="409"/>
        <end position="625"/>
    </location>
</feature>
<dbReference type="VEuPathDB" id="VectorBase:LLONM1_005219"/>
<evidence type="ECO:0000256" key="2">
    <source>
        <dbReference type="SAM" id="SignalP"/>
    </source>
</evidence>
<feature type="transmembrane region" description="Helical" evidence="1">
    <location>
        <begin position="505"/>
        <end position="524"/>
    </location>
</feature>
<dbReference type="AlphaFoldDB" id="A0A1B0CRR7"/>
<dbReference type="GO" id="GO:0019236">
    <property type="term" value="P:response to pheromone"/>
    <property type="evidence" value="ECO:0007669"/>
    <property type="project" value="InterPro"/>
</dbReference>
<keyword evidence="5" id="KW-1185">Reference proteome</keyword>
<dbReference type="InterPro" id="IPR047831">
    <property type="entry name" value="GPR180/TMEM145"/>
</dbReference>
<keyword evidence="1" id="KW-0472">Membrane</keyword>
<dbReference type="EMBL" id="AJWK01025161">
    <property type="status" value="NOT_ANNOTATED_CDS"/>
    <property type="molecule type" value="Genomic_DNA"/>
</dbReference>
<feature type="transmembrane region" description="Helical" evidence="1">
    <location>
        <begin position="434"/>
        <end position="455"/>
    </location>
</feature>
<feature type="chain" id="PRO_5008406078" description="GPR180/TMEM145 transmembrane domain-containing protein" evidence="2">
    <location>
        <begin position="28"/>
        <end position="748"/>
    </location>
</feature>
<dbReference type="EMBL" id="AJWK01025164">
    <property type="status" value="NOT_ANNOTATED_CDS"/>
    <property type="molecule type" value="Genomic_DNA"/>
</dbReference>
<evidence type="ECO:0000313" key="4">
    <source>
        <dbReference type="EnsemblMetazoa" id="LLOJ007565-PA"/>
    </source>
</evidence>
<accession>A0A1B0CRR7</accession>
<dbReference type="EnsemblMetazoa" id="LLOJ007565-RA">
    <property type="protein sequence ID" value="LLOJ007565-PA"/>
    <property type="gene ID" value="LLOJ007565"/>
</dbReference>